<accession>A0A1S2VMF2</accession>
<proteinExistence type="predicted"/>
<evidence type="ECO:0000313" key="1">
    <source>
        <dbReference type="EMBL" id="OIN59570.1"/>
    </source>
</evidence>
<reference evidence="1 2" key="1">
    <citation type="submission" date="2016-10" db="EMBL/GenBank/DDBJ databases">
        <title>Arsenicibacter rosenii gen. nov., sp. nov., an efficient arsenic-methylating bacterium isolated from an arsenic-contaminated paddy soil.</title>
        <authorList>
            <person name="Huang K."/>
        </authorList>
    </citation>
    <scope>NUCLEOTIDE SEQUENCE [LARGE SCALE GENOMIC DNA]</scope>
    <source>
        <strain evidence="1 2">SM-1</strain>
    </source>
</reference>
<gene>
    <name evidence="1" type="ORF">BLX24_06760</name>
</gene>
<dbReference type="OrthoDB" id="2604576at2"/>
<comment type="caution">
    <text evidence="1">The sequence shown here is derived from an EMBL/GenBank/DDBJ whole genome shotgun (WGS) entry which is preliminary data.</text>
</comment>
<keyword evidence="2" id="KW-1185">Reference proteome</keyword>
<dbReference type="Proteomes" id="UP000181790">
    <property type="component" value="Unassembled WGS sequence"/>
</dbReference>
<dbReference type="EMBL" id="MORL01000003">
    <property type="protein sequence ID" value="OIN59570.1"/>
    <property type="molecule type" value="Genomic_DNA"/>
</dbReference>
<protein>
    <submittedName>
        <fullName evidence="1">Uncharacterized protein</fullName>
    </submittedName>
</protein>
<dbReference type="RefSeq" id="WP_071502365.1">
    <property type="nucleotide sequence ID" value="NZ_MORL01000003.1"/>
</dbReference>
<sequence>MNIQQQINDYITSLPDSRRSDLQALHQRILQELPDCRLWFLDGKDETGKTVSNPSIGYGFQRIVYADGKTKDFYQAGISAPTTGISVYIMGLKDKKYLANTFGSRLGKATVTSYCIKFKNLKAIDVDVLLEAIKDGIQQTS</sequence>
<dbReference type="AlphaFoldDB" id="A0A1S2VMF2"/>
<evidence type="ECO:0000313" key="2">
    <source>
        <dbReference type="Proteomes" id="UP000181790"/>
    </source>
</evidence>
<organism evidence="1 2">
    <name type="scientific">Arsenicibacter rosenii</name>
    <dbReference type="NCBI Taxonomy" id="1750698"/>
    <lineage>
        <taxon>Bacteria</taxon>
        <taxon>Pseudomonadati</taxon>
        <taxon>Bacteroidota</taxon>
        <taxon>Cytophagia</taxon>
        <taxon>Cytophagales</taxon>
        <taxon>Spirosomataceae</taxon>
        <taxon>Arsenicibacter</taxon>
    </lineage>
</organism>
<name>A0A1S2VMF2_9BACT</name>